<accession>A0ABC8Z280</accession>
<gene>
    <name evidence="2" type="ORF">URODEC1_LOCUS40712</name>
</gene>
<evidence type="ECO:0000256" key="1">
    <source>
        <dbReference type="SAM" id="MobiDB-lite"/>
    </source>
</evidence>
<organism evidence="2 3">
    <name type="scientific">Urochloa decumbens</name>
    <dbReference type="NCBI Taxonomy" id="240449"/>
    <lineage>
        <taxon>Eukaryota</taxon>
        <taxon>Viridiplantae</taxon>
        <taxon>Streptophyta</taxon>
        <taxon>Embryophyta</taxon>
        <taxon>Tracheophyta</taxon>
        <taxon>Spermatophyta</taxon>
        <taxon>Magnoliopsida</taxon>
        <taxon>Liliopsida</taxon>
        <taxon>Poales</taxon>
        <taxon>Poaceae</taxon>
        <taxon>PACMAD clade</taxon>
        <taxon>Panicoideae</taxon>
        <taxon>Panicodae</taxon>
        <taxon>Paniceae</taxon>
        <taxon>Melinidinae</taxon>
        <taxon>Urochloa</taxon>
    </lineage>
</organism>
<dbReference type="AlphaFoldDB" id="A0ABC8Z280"/>
<evidence type="ECO:0000313" key="2">
    <source>
        <dbReference type="EMBL" id="CAL4954286.1"/>
    </source>
</evidence>
<protein>
    <submittedName>
        <fullName evidence="2">Uncharacterized protein</fullName>
    </submittedName>
</protein>
<evidence type="ECO:0000313" key="3">
    <source>
        <dbReference type="Proteomes" id="UP001497457"/>
    </source>
</evidence>
<proteinExistence type="predicted"/>
<sequence length="603" mass="66227">MLDNGKDGTEDVNLSKSPKDPIIITSEDKEVASYQIISSDNTENLDEKNKGPFRITHQPKKMIRVVTYQEVSLVSSSLDDEPLKKGVNETARFSTNIIAFDSPTIEDVTSNKDSSISSEKIKQLIHGTRDTSKENTESNYKSLLQENIEGSLEDQEETSSHENAPTGGNLVGKDTSENLERGYIEVTAVEVAMLEEITSSTESIVSTYLDADDSEIKDVVVEDKPGQRDSSPDVQPLDGINIETSKNDNIQTQIPYDKEEISAISTTAAVKLMTESVDALEDDKHIYGLGNQDEDSAECTSCDNLYNECQSSLRNPTAINGKELGNEQNDRVVASRQIPGSVTPKAEHTGVETIYSEEEIVEKTVTVWNLEDNFEAEKEPEEYDDDLDSIAEANGKDFTGLHSSALDHHLIVNEVKVQREVNGVNGIVEFDKETVKEILEDDDKVNTSEGLGHHVDAHVAAKEEGDSSSNFSMTTPSTPSQLLEDIEKEVYINRDTQEAMTSSQGDQSQQILLGEYEVVKLENGEILSNFMQLVRNSSNVGIISTDGINHEKVGTDATASDFIFEPNQKEVTASTAATGFTAEYNQAEVTASVDMATEEQHPS</sequence>
<dbReference type="Proteomes" id="UP001497457">
    <property type="component" value="Chromosome 18b"/>
</dbReference>
<reference evidence="3" key="1">
    <citation type="submission" date="2024-06" db="EMBL/GenBank/DDBJ databases">
        <authorList>
            <person name="Ryan C."/>
        </authorList>
    </citation>
    <scope>NUCLEOTIDE SEQUENCE [LARGE SCALE GENOMIC DNA]</scope>
</reference>
<dbReference type="EMBL" id="OZ075128">
    <property type="protein sequence ID" value="CAL4954286.1"/>
    <property type="molecule type" value="Genomic_DNA"/>
</dbReference>
<keyword evidence="3" id="KW-1185">Reference proteome</keyword>
<reference evidence="2 3" key="2">
    <citation type="submission" date="2024-10" db="EMBL/GenBank/DDBJ databases">
        <authorList>
            <person name="Ryan C."/>
        </authorList>
    </citation>
    <scope>NUCLEOTIDE SEQUENCE [LARGE SCALE GENOMIC DNA]</scope>
</reference>
<feature type="region of interest" description="Disordered" evidence="1">
    <location>
        <begin position="150"/>
        <end position="176"/>
    </location>
</feature>
<name>A0ABC8Z280_9POAL</name>
<feature type="region of interest" description="Disordered" evidence="1">
    <location>
        <begin position="1"/>
        <end position="21"/>
    </location>
</feature>